<evidence type="ECO:0000313" key="3">
    <source>
        <dbReference type="Proteomes" id="UP000799770"/>
    </source>
</evidence>
<sequence length="104" mass="11876">IQANFDESLTNKCYAIAIYLVNRTPTRKLGWKTPIEAATGKRPFIGYLRPIGSRAYVLNARVVKGAKMASRSIVGKLIGYDSTNIYRVWILSRLKIIRARDIWF</sequence>
<reference evidence="2" key="1">
    <citation type="journal article" date="2020" name="Stud. Mycol.">
        <title>101 Dothideomycetes genomes: a test case for predicting lifestyles and emergence of pathogens.</title>
        <authorList>
            <person name="Haridas S."/>
            <person name="Albert R."/>
            <person name="Binder M."/>
            <person name="Bloem J."/>
            <person name="Labutti K."/>
            <person name="Salamov A."/>
            <person name="Andreopoulos B."/>
            <person name="Baker S."/>
            <person name="Barry K."/>
            <person name="Bills G."/>
            <person name="Bluhm B."/>
            <person name="Cannon C."/>
            <person name="Castanera R."/>
            <person name="Culley D."/>
            <person name="Daum C."/>
            <person name="Ezra D."/>
            <person name="Gonzalez J."/>
            <person name="Henrissat B."/>
            <person name="Kuo A."/>
            <person name="Liang C."/>
            <person name="Lipzen A."/>
            <person name="Lutzoni F."/>
            <person name="Magnuson J."/>
            <person name="Mondo S."/>
            <person name="Nolan M."/>
            <person name="Ohm R."/>
            <person name="Pangilinan J."/>
            <person name="Park H.-J."/>
            <person name="Ramirez L."/>
            <person name="Alfaro M."/>
            <person name="Sun H."/>
            <person name="Tritt A."/>
            <person name="Yoshinaga Y."/>
            <person name="Zwiers L.-H."/>
            <person name="Turgeon B."/>
            <person name="Goodwin S."/>
            <person name="Spatafora J."/>
            <person name="Crous P."/>
            <person name="Grigoriev I."/>
        </authorList>
    </citation>
    <scope>NUCLEOTIDE SEQUENCE</scope>
    <source>
        <strain evidence="2">CBS 627.86</strain>
    </source>
</reference>
<name>A0A6A5Z018_9PLEO</name>
<keyword evidence="3" id="KW-1185">Reference proteome</keyword>
<protein>
    <recommendedName>
        <fullName evidence="1">Retroviral polymerase SH3-like domain-containing protein</fullName>
    </recommendedName>
</protein>
<dbReference type="EMBL" id="ML977330">
    <property type="protein sequence ID" value="KAF2112740.1"/>
    <property type="molecule type" value="Genomic_DNA"/>
</dbReference>
<dbReference type="AlphaFoldDB" id="A0A6A5Z018"/>
<feature type="domain" description="Retroviral polymerase SH3-like" evidence="1">
    <location>
        <begin position="53"/>
        <end position="104"/>
    </location>
</feature>
<evidence type="ECO:0000313" key="2">
    <source>
        <dbReference type="EMBL" id="KAF2112740.1"/>
    </source>
</evidence>
<organism evidence="2 3">
    <name type="scientific">Lophiotrema nucula</name>
    <dbReference type="NCBI Taxonomy" id="690887"/>
    <lineage>
        <taxon>Eukaryota</taxon>
        <taxon>Fungi</taxon>
        <taxon>Dikarya</taxon>
        <taxon>Ascomycota</taxon>
        <taxon>Pezizomycotina</taxon>
        <taxon>Dothideomycetes</taxon>
        <taxon>Pleosporomycetidae</taxon>
        <taxon>Pleosporales</taxon>
        <taxon>Lophiotremataceae</taxon>
        <taxon>Lophiotrema</taxon>
    </lineage>
</organism>
<dbReference type="Proteomes" id="UP000799770">
    <property type="component" value="Unassembled WGS sequence"/>
</dbReference>
<evidence type="ECO:0000259" key="1">
    <source>
        <dbReference type="Pfam" id="PF25597"/>
    </source>
</evidence>
<dbReference type="InterPro" id="IPR057670">
    <property type="entry name" value="SH3_retrovirus"/>
</dbReference>
<dbReference type="OrthoDB" id="3943081at2759"/>
<gene>
    <name evidence="2" type="ORF">BDV96DRAFT_467977</name>
</gene>
<proteinExistence type="predicted"/>
<accession>A0A6A5Z018</accession>
<feature type="non-terminal residue" evidence="2">
    <location>
        <position position="104"/>
    </location>
</feature>
<feature type="non-terminal residue" evidence="2">
    <location>
        <position position="1"/>
    </location>
</feature>
<dbReference type="Pfam" id="PF25597">
    <property type="entry name" value="SH3_retrovirus"/>
    <property type="match status" value="1"/>
</dbReference>